<dbReference type="RefSeq" id="WP_431310118.1">
    <property type="nucleotide sequence ID" value="NZ_BSUM01000001.1"/>
</dbReference>
<gene>
    <name evidence="5" type="ORF">GCM10025875_02370</name>
</gene>
<dbReference type="InterPro" id="IPR050129">
    <property type="entry name" value="Zn_alcohol_dh"/>
</dbReference>
<dbReference type="Gene3D" id="3.90.180.10">
    <property type="entry name" value="Medium-chain alcohol dehydrogenases, catalytic domain"/>
    <property type="match status" value="1"/>
</dbReference>
<reference evidence="5" key="1">
    <citation type="journal article" date="2014" name="Int. J. Syst. Evol. Microbiol.">
        <title>Complete genome sequence of Corynebacterium casei LMG S-19264T (=DSM 44701T), isolated from a smear-ripened cheese.</title>
        <authorList>
            <consortium name="US DOE Joint Genome Institute (JGI-PGF)"/>
            <person name="Walter F."/>
            <person name="Albersmeier A."/>
            <person name="Kalinowski J."/>
            <person name="Ruckert C."/>
        </authorList>
    </citation>
    <scope>NUCLEOTIDE SEQUENCE</scope>
    <source>
        <strain evidence="5">NBRC 112290</strain>
    </source>
</reference>
<comment type="cofactor">
    <cofactor evidence="1">
        <name>Zn(2+)</name>
        <dbReference type="ChEBI" id="CHEBI:29105"/>
    </cofactor>
</comment>
<dbReference type="PANTHER" id="PTHR43401">
    <property type="entry name" value="L-THREONINE 3-DEHYDROGENASE"/>
    <property type="match status" value="1"/>
</dbReference>
<name>A0AA37URF5_9MICO</name>
<keyword evidence="3" id="KW-0472">Membrane</keyword>
<keyword evidence="6" id="KW-1185">Reference proteome</keyword>
<evidence type="ECO:0000256" key="1">
    <source>
        <dbReference type="ARBA" id="ARBA00001947"/>
    </source>
</evidence>
<keyword evidence="2" id="KW-0560">Oxidoreductase</keyword>
<dbReference type="EMBL" id="BSUM01000001">
    <property type="protein sequence ID" value="GMA30245.1"/>
    <property type="molecule type" value="Genomic_DNA"/>
</dbReference>
<evidence type="ECO:0000256" key="3">
    <source>
        <dbReference type="SAM" id="Phobius"/>
    </source>
</evidence>
<evidence type="ECO:0000313" key="6">
    <source>
        <dbReference type="Proteomes" id="UP001157161"/>
    </source>
</evidence>
<accession>A0AA37URF5</accession>
<feature type="domain" description="Alcohol dehydrogenase-like C-terminal" evidence="4">
    <location>
        <begin position="89"/>
        <end position="203"/>
    </location>
</feature>
<dbReference type="SUPFAM" id="SSF50129">
    <property type="entry name" value="GroES-like"/>
    <property type="match status" value="1"/>
</dbReference>
<evidence type="ECO:0000256" key="2">
    <source>
        <dbReference type="ARBA" id="ARBA00023002"/>
    </source>
</evidence>
<keyword evidence="3" id="KW-1133">Transmembrane helix</keyword>
<dbReference type="GO" id="GO:0016491">
    <property type="term" value="F:oxidoreductase activity"/>
    <property type="evidence" value="ECO:0007669"/>
    <property type="project" value="UniProtKB-KW"/>
</dbReference>
<protein>
    <recommendedName>
        <fullName evidence="4">Alcohol dehydrogenase-like C-terminal domain-containing protein</fullName>
    </recommendedName>
</protein>
<organism evidence="5 6">
    <name type="scientific">Litorihabitans aurantiacus</name>
    <dbReference type="NCBI Taxonomy" id="1930061"/>
    <lineage>
        <taxon>Bacteria</taxon>
        <taxon>Bacillati</taxon>
        <taxon>Actinomycetota</taxon>
        <taxon>Actinomycetes</taxon>
        <taxon>Micrococcales</taxon>
        <taxon>Beutenbergiaceae</taxon>
        <taxon>Litorihabitans</taxon>
    </lineage>
</organism>
<evidence type="ECO:0000259" key="4">
    <source>
        <dbReference type="Pfam" id="PF00107"/>
    </source>
</evidence>
<dbReference type="Proteomes" id="UP001157161">
    <property type="component" value="Unassembled WGS sequence"/>
</dbReference>
<reference evidence="5" key="2">
    <citation type="submission" date="2023-02" db="EMBL/GenBank/DDBJ databases">
        <authorList>
            <person name="Sun Q."/>
            <person name="Mori K."/>
        </authorList>
    </citation>
    <scope>NUCLEOTIDE SEQUENCE</scope>
    <source>
        <strain evidence="5">NBRC 112290</strain>
    </source>
</reference>
<dbReference type="SUPFAM" id="SSF51735">
    <property type="entry name" value="NAD(P)-binding Rossmann-fold domains"/>
    <property type="match status" value="1"/>
</dbReference>
<dbReference type="InterPro" id="IPR013149">
    <property type="entry name" value="ADH-like_C"/>
</dbReference>
<comment type="caution">
    <text evidence="5">The sequence shown here is derived from an EMBL/GenBank/DDBJ whole genome shotgun (WGS) entry which is preliminary data.</text>
</comment>
<dbReference type="InterPro" id="IPR036291">
    <property type="entry name" value="NAD(P)-bd_dom_sf"/>
</dbReference>
<dbReference type="Pfam" id="PF00107">
    <property type="entry name" value="ADH_zinc_N"/>
    <property type="match status" value="1"/>
</dbReference>
<evidence type="ECO:0000313" key="5">
    <source>
        <dbReference type="EMBL" id="GMA30245.1"/>
    </source>
</evidence>
<feature type="transmembrane region" description="Helical" evidence="3">
    <location>
        <begin position="82"/>
        <end position="103"/>
    </location>
</feature>
<dbReference type="PANTHER" id="PTHR43401:SF5">
    <property type="entry name" value="ALCOHOL DEHYDROGENASE-RELATED"/>
    <property type="match status" value="1"/>
</dbReference>
<proteinExistence type="predicted"/>
<keyword evidence="3" id="KW-0812">Transmembrane</keyword>
<dbReference type="AlphaFoldDB" id="A0AA37URF5"/>
<dbReference type="InterPro" id="IPR011032">
    <property type="entry name" value="GroES-like_sf"/>
</dbReference>
<sequence length="241" mass="25377">MRLRHLRDVRRGENQVCPHQEQPGFTHDGSFAERVAVRYARTNLVALPDEVSFDVAATLGCRYATAWRAVHRRARVRAGERVAVYGCGGLGLAAVLIAARAGAEVTAVDRSPDALRLARTLGATHTSDGADAAPNDAHVSLECSGHPALVDAAVRALRRRGRHVQIGLLPGGAHVAMDAVIAKELDVLGSHGLAAHEYPALLADLPHGEVAAMIGGHVDLDGAQHALAHLGERAGVVLVHP</sequence>